<evidence type="ECO:0000256" key="5">
    <source>
        <dbReference type="ARBA" id="ARBA00023235"/>
    </source>
</evidence>
<evidence type="ECO:0000256" key="3">
    <source>
        <dbReference type="ARBA" id="ARBA00022960"/>
    </source>
</evidence>
<dbReference type="Gene3D" id="3.40.50.1860">
    <property type="match status" value="2"/>
</dbReference>
<dbReference type="AlphaFoldDB" id="A0A381NDW5"/>
<dbReference type="EMBL" id="UINC01000251">
    <property type="protein sequence ID" value="SUZ51988.1"/>
    <property type="molecule type" value="Genomic_DNA"/>
</dbReference>
<dbReference type="GO" id="GO:0071555">
    <property type="term" value="P:cell wall organization"/>
    <property type="evidence" value="ECO:0007669"/>
    <property type="project" value="UniProtKB-KW"/>
</dbReference>
<dbReference type="InterPro" id="IPR018187">
    <property type="entry name" value="Asp/Glu_racemase_AS_1"/>
</dbReference>
<keyword evidence="6" id="KW-0961">Cell wall biogenesis/degradation</keyword>
<sequence length="265" mass="28290">MDNRPIGVFDSGIGGLTVVDALTKSLPNESILYVGDTARVPYGNKSKIRIQEFSNEITQWLVDQNSKMIVVACNTASSLALDYIKSKFDLPIIGVIAPGIHSAISITKNKRVGVLGTNATIKSDAYGEGLRAANDQISVVSQACPLFVPLAEEGWVSGDVPTAIATTYLEPIKRSNVDTLILGCTHYPLLKSILRQILGSDVSLVDSGEATAAAVNSVLSKNNLVSNDNTGEIHCYVTDSRDSFEALAGRFVHANISEITHVDIS</sequence>
<keyword evidence="5" id="KW-0413">Isomerase</keyword>
<dbReference type="InterPro" id="IPR001920">
    <property type="entry name" value="Asp/Glu_race"/>
</dbReference>
<gene>
    <name evidence="7" type="ORF">METZ01_LOCUS4842</name>
</gene>
<name>A0A381NDW5_9ZZZZ</name>
<comment type="catalytic activity">
    <reaction evidence="1">
        <text>L-glutamate = D-glutamate</text>
        <dbReference type="Rhea" id="RHEA:12813"/>
        <dbReference type="ChEBI" id="CHEBI:29985"/>
        <dbReference type="ChEBI" id="CHEBI:29986"/>
        <dbReference type="EC" id="5.1.1.3"/>
    </reaction>
</comment>
<dbReference type="PANTHER" id="PTHR21198">
    <property type="entry name" value="GLUTAMATE RACEMASE"/>
    <property type="match status" value="1"/>
</dbReference>
<keyword evidence="4" id="KW-0573">Peptidoglycan synthesis</keyword>
<dbReference type="PROSITE" id="PS00924">
    <property type="entry name" value="ASP_GLU_RACEMASE_2"/>
    <property type="match status" value="1"/>
</dbReference>
<dbReference type="GO" id="GO:0008360">
    <property type="term" value="P:regulation of cell shape"/>
    <property type="evidence" value="ECO:0007669"/>
    <property type="project" value="UniProtKB-KW"/>
</dbReference>
<protein>
    <recommendedName>
        <fullName evidence="2">glutamate racemase</fullName>
        <ecNumber evidence="2">5.1.1.3</ecNumber>
    </recommendedName>
</protein>
<dbReference type="InterPro" id="IPR004391">
    <property type="entry name" value="Glu_race"/>
</dbReference>
<dbReference type="PANTHER" id="PTHR21198:SF2">
    <property type="entry name" value="GLUTAMATE RACEMASE"/>
    <property type="match status" value="1"/>
</dbReference>
<evidence type="ECO:0000256" key="2">
    <source>
        <dbReference type="ARBA" id="ARBA00013090"/>
    </source>
</evidence>
<proteinExistence type="inferred from homology"/>
<dbReference type="HAMAP" id="MF_00258">
    <property type="entry name" value="Glu_racemase"/>
    <property type="match status" value="1"/>
</dbReference>
<dbReference type="SUPFAM" id="SSF53681">
    <property type="entry name" value="Aspartate/glutamate racemase"/>
    <property type="match status" value="2"/>
</dbReference>
<dbReference type="EC" id="5.1.1.3" evidence="2"/>
<dbReference type="InterPro" id="IPR015942">
    <property type="entry name" value="Asp/Glu/hydantoin_racemase"/>
</dbReference>
<keyword evidence="3" id="KW-0133">Cell shape</keyword>
<organism evidence="7">
    <name type="scientific">marine metagenome</name>
    <dbReference type="NCBI Taxonomy" id="408172"/>
    <lineage>
        <taxon>unclassified sequences</taxon>
        <taxon>metagenomes</taxon>
        <taxon>ecological metagenomes</taxon>
    </lineage>
</organism>
<dbReference type="GO" id="GO:0009252">
    <property type="term" value="P:peptidoglycan biosynthetic process"/>
    <property type="evidence" value="ECO:0007669"/>
    <property type="project" value="UniProtKB-KW"/>
</dbReference>
<evidence type="ECO:0000256" key="4">
    <source>
        <dbReference type="ARBA" id="ARBA00022984"/>
    </source>
</evidence>
<evidence type="ECO:0000313" key="7">
    <source>
        <dbReference type="EMBL" id="SUZ51988.1"/>
    </source>
</evidence>
<evidence type="ECO:0000256" key="6">
    <source>
        <dbReference type="ARBA" id="ARBA00023316"/>
    </source>
</evidence>
<reference evidence="7" key="1">
    <citation type="submission" date="2018-05" db="EMBL/GenBank/DDBJ databases">
        <authorList>
            <person name="Lanie J.A."/>
            <person name="Ng W.-L."/>
            <person name="Kazmierczak K.M."/>
            <person name="Andrzejewski T.M."/>
            <person name="Davidsen T.M."/>
            <person name="Wayne K.J."/>
            <person name="Tettelin H."/>
            <person name="Glass J.I."/>
            <person name="Rusch D."/>
            <person name="Podicherti R."/>
            <person name="Tsui H.-C.T."/>
            <person name="Winkler M.E."/>
        </authorList>
    </citation>
    <scope>NUCLEOTIDE SEQUENCE</scope>
</reference>
<evidence type="ECO:0000256" key="1">
    <source>
        <dbReference type="ARBA" id="ARBA00001602"/>
    </source>
</evidence>
<dbReference type="NCBIfam" id="TIGR00067">
    <property type="entry name" value="glut_race"/>
    <property type="match status" value="1"/>
</dbReference>
<dbReference type="PROSITE" id="PS00923">
    <property type="entry name" value="ASP_GLU_RACEMASE_1"/>
    <property type="match status" value="1"/>
</dbReference>
<dbReference type="FunFam" id="3.40.50.1860:FF:000002">
    <property type="entry name" value="Glutamate racemase"/>
    <property type="match status" value="1"/>
</dbReference>
<dbReference type="GO" id="GO:0008881">
    <property type="term" value="F:glutamate racemase activity"/>
    <property type="evidence" value="ECO:0007669"/>
    <property type="project" value="UniProtKB-EC"/>
</dbReference>
<dbReference type="InterPro" id="IPR033134">
    <property type="entry name" value="Asp/Glu_racemase_AS_2"/>
</dbReference>
<accession>A0A381NDW5</accession>
<dbReference type="Pfam" id="PF01177">
    <property type="entry name" value="Asp_Glu_race"/>
    <property type="match status" value="1"/>
</dbReference>